<dbReference type="InterPro" id="IPR027417">
    <property type="entry name" value="P-loop_NTPase"/>
</dbReference>
<keyword evidence="4" id="KW-1185">Reference proteome</keyword>
<feature type="domain" description="AAA+ ATPase" evidence="2">
    <location>
        <begin position="502"/>
        <end position="644"/>
    </location>
</feature>
<dbReference type="Gene3D" id="1.20.5.190">
    <property type="match status" value="1"/>
</dbReference>
<dbReference type="AlphaFoldDB" id="A0AA88L858"/>
<feature type="compositionally biased region" description="Basic residues" evidence="1">
    <location>
        <begin position="296"/>
        <end position="308"/>
    </location>
</feature>
<dbReference type="InterPro" id="IPR003593">
    <property type="entry name" value="AAA+_ATPase"/>
</dbReference>
<organism evidence="3 4">
    <name type="scientific">Artemia franciscana</name>
    <name type="common">Brine shrimp</name>
    <name type="synonym">Artemia sanfranciscana</name>
    <dbReference type="NCBI Taxonomy" id="6661"/>
    <lineage>
        <taxon>Eukaryota</taxon>
        <taxon>Metazoa</taxon>
        <taxon>Ecdysozoa</taxon>
        <taxon>Arthropoda</taxon>
        <taxon>Crustacea</taxon>
        <taxon>Branchiopoda</taxon>
        <taxon>Anostraca</taxon>
        <taxon>Artemiidae</taxon>
        <taxon>Artemia</taxon>
    </lineage>
</organism>
<dbReference type="Gene3D" id="3.40.50.300">
    <property type="entry name" value="P-loop containing nucleotide triphosphate hydrolases"/>
    <property type="match status" value="2"/>
</dbReference>
<reference evidence="3" key="1">
    <citation type="submission" date="2023-07" db="EMBL/GenBank/DDBJ databases">
        <title>Chromosome-level genome assembly of Artemia franciscana.</title>
        <authorList>
            <person name="Jo E."/>
        </authorList>
    </citation>
    <scope>NUCLEOTIDE SEQUENCE</scope>
    <source>
        <tissue evidence="3">Whole body</tissue>
    </source>
</reference>
<sequence>MLDSVYTHLCQPQKRLFVKKVLDSVILRGLELRNEICALSFTEAPNLDEIVFQKPYDISNVGLPIPKHFRLEREERHLGILIMIQGVFDKIGRTSHQDDLCLMSLEEAVKLIQVHERARQGRVRAQLMLQIRRKAEKSLKPSSVAKQTSEEKAALRIQAVWRSFKVRKFVKDLRDSEMIFLGMKRIEDYDLIWTGKAEKILVERDSLKKGEAVRFQEASALTYEKIINYEEQKMKEYYEDRLRNYFLKYFKATGKLPDIPKDEDGGSEAIDFNYFPRHEDDSKQRKSPLYGTVPKVGKKRSKKSKKKSGKTEDKASVKEVPKKLLQFQPSRTLGDINASAQRYKEQWLEKDLRQKSLEDSKYDEMLLIEEKRKEIMEDIRRAVDSKMRKQLDILRAALERDLGKKRPRKVVRLRRGGRKSKKKREKDLTPDRTLESLVEELATYGIIRPPKNIEMADLIGEMKFVPTKNGKSLPSFRDVKQAFIEMCLLPLGSKEMRLNAPFLRSLLIAGPRSCGKASLVHALCNEVGAVLFDISPQNLTGKYPGKAGLAMLFHLLLKVSRAVQPAIIFIEEIDKVLKKTSKSDRGFESGKRIKKDLPKLIKSISSEDRVIVVATSNQPWECEQKVSRAVQPAVIFIEEIDKVLKKTSKSDRGFESGKRIKKDLPKLIKSISSEDRVIVVATSNQPWECEQKALFAMFQKCLHMGIANYSHRYKIWTEQIRQILTRERCIAGPEVDITALARITDGYSSGSIVRCISQTLSERRLSKLPYQPIKAAEFIPELSKLEPVYKFLVTIEPGRSLLHFVTTNCLIWSSCELKLEVASMYLIVFYSLSSKALPEVQRGNGILHFLVAKDTSCQESAETGKN</sequence>
<dbReference type="SMART" id="SM00382">
    <property type="entry name" value="AAA"/>
    <property type="match status" value="1"/>
</dbReference>
<dbReference type="EMBL" id="JAVRJZ010000005">
    <property type="protein sequence ID" value="KAK2721993.1"/>
    <property type="molecule type" value="Genomic_DNA"/>
</dbReference>
<feature type="compositionally biased region" description="Basic and acidic residues" evidence="1">
    <location>
        <begin position="309"/>
        <end position="318"/>
    </location>
</feature>
<dbReference type="SUPFAM" id="SSF52540">
    <property type="entry name" value="P-loop containing nucleoside triphosphate hydrolases"/>
    <property type="match status" value="2"/>
</dbReference>
<dbReference type="InterPro" id="IPR003959">
    <property type="entry name" value="ATPase_AAA_core"/>
</dbReference>
<dbReference type="InterPro" id="IPR052267">
    <property type="entry name" value="N-DRC_Component"/>
</dbReference>
<evidence type="ECO:0000259" key="2">
    <source>
        <dbReference type="SMART" id="SM00382"/>
    </source>
</evidence>
<comment type="caution">
    <text evidence="3">The sequence shown here is derived from an EMBL/GenBank/DDBJ whole genome shotgun (WGS) entry which is preliminary data.</text>
</comment>
<dbReference type="Proteomes" id="UP001187531">
    <property type="component" value="Unassembled WGS sequence"/>
</dbReference>
<evidence type="ECO:0000313" key="4">
    <source>
        <dbReference type="Proteomes" id="UP001187531"/>
    </source>
</evidence>
<dbReference type="GO" id="GO:0016887">
    <property type="term" value="F:ATP hydrolysis activity"/>
    <property type="evidence" value="ECO:0007669"/>
    <property type="project" value="InterPro"/>
</dbReference>
<protein>
    <recommendedName>
        <fullName evidence="2">AAA+ ATPase domain-containing protein</fullName>
    </recommendedName>
</protein>
<dbReference type="EMBL" id="JAVRJZ010000005">
    <property type="protein sequence ID" value="KAK2721986.1"/>
    <property type="molecule type" value="Genomic_DNA"/>
</dbReference>
<proteinExistence type="predicted"/>
<dbReference type="PROSITE" id="PS50096">
    <property type="entry name" value="IQ"/>
    <property type="match status" value="1"/>
</dbReference>
<name>A0AA88L858_ARTSF</name>
<dbReference type="CDD" id="cd23767">
    <property type="entry name" value="IQCD"/>
    <property type="match status" value="1"/>
</dbReference>
<accession>A0AA88L858</accession>
<dbReference type="GO" id="GO:0005524">
    <property type="term" value="F:ATP binding"/>
    <property type="evidence" value="ECO:0007669"/>
    <property type="project" value="InterPro"/>
</dbReference>
<feature type="region of interest" description="Disordered" evidence="1">
    <location>
        <begin position="270"/>
        <end position="318"/>
    </location>
</feature>
<evidence type="ECO:0000313" key="3">
    <source>
        <dbReference type="EMBL" id="KAK2721993.1"/>
    </source>
</evidence>
<dbReference type="PANTHER" id="PTHR14690:SF0">
    <property type="entry name" value="IQ MOTIF CONTAINING WITH AAA DOMAIN 1"/>
    <property type="match status" value="1"/>
</dbReference>
<dbReference type="Gene3D" id="1.10.8.60">
    <property type="match status" value="1"/>
</dbReference>
<dbReference type="Pfam" id="PF00004">
    <property type="entry name" value="AAA"/>
    <property type="match status" value="2"/>
</dbReference>
<evidence type="ECO:0000256" key="1">
    <source>
        <dbReference type="SAM" id="MobiDB-lite"/>
    </source>
</evidence>
<gene>
    <name evidence="3" type="ORF">QYM36_002524</name>
</gene>
<dbReference type="PANTHER" id="PTHR14690">
    <property type="entry name" value="IQ MOTIF CONTAINING WITH AAA DOMAIN 1"/>
    <property type="match status" value="1"/>
</dbReference>